<name>A0AAV7NR79_PLEWA</name>
<feature type="compositionally biased region" description="Basic residues" evidence="1">
    <location>
        <begin position="24"/>
        <end position="38"/>
    </location>
</feature>
<keyword evidence="3" id="KW-1185">Reference proteome</keyword>
<dbReference type="AlphaFoldDB" id="A0AAV7NR79"/>
<feature type="compositionally biased region" description="Basic residues" evidence="1">
    <location>
        <begin position="62"/>
        <end position="79"/>
    </location>
</feature>
<protein>
    <submittedName>
        <fullName evidence="2">Uncharacterized protein</fullName>
    </submittedName>
</protein>
<feature type="region of interest" description="Disordered" evidence="1">
    <location>
        <begin position="1"/>
        <end position="110"/>
    </location>
</feature>
<comment type="caution">
    <text evidence="2">The sequence shown here is derived from an EMBL/GenBank/DDBJ whole genome shotgun (WGS) entry which is preliminary data.</text>
</comment>
<sequence>MKRPFEGPRRAAPLTESAALGTLRSRRGKKGKHRRVLRSPRGPPSPADWGCALRVPEPSLGPRRHQRGKGSTPRPRRVCRSCPLAHEGLPGVHRAGRVPPASGPAPLNAAPEPPVSLDLIPPEGAHRPPALRPEVLSHAWDFCNLIQALSTAREAAWKKA</sequence>
<reference evidence="2" key="1">
    <citation type="journal article" date="2022" name="bioRxiv">
        <title>Sequencing and chromosome-scale assembly of the giantPleurodeles waltlgenome.</title>
        <authorList>
            <person name="Brown T."/>
            <person name="Elewa A."/>
            <person name="Iarovenko S."/>
            <person name="Subramanian E."/>
            <person name="Araus A.J."/>
            <person name="Petzold A."/>
            <person name="Susuki M."/>
            <person name="Suzuki K.-i.T."/>
            <person name="Hayashi T."/>
            <person name="Toyoda A."/>
            <person name="Oliveira C."/>
            <person name="Osipova E."/>
            <person name="Leigh N.D."/>
            <person name="Simon A."/>
            <person name="Yun M.H."/>
        </authorList>
    </citation>
    <scope>NUCLEOTIDE SEQUENCE</scope>
    <source>
        <strain evidence="2">20211129_DDA</strain>
        <tissue evidence="2">Liver</tissue>
    </source>
</reference>
<evidence type="ECO:0000256" key="1">
    <source>
        <dbReference type="SAM" id="MobiDB-lite"/>
    </source>
</evidence>
<evidence type="ECO:0000313" key="3">
    <source>
        <dbReference type="Proteomes" id="UP001066276"/>
    </source>
</evidence>
<accession>A0AAV7NR79</accession>
<gene>
    <name evidence="2" type="ORF">NDU88_003975</name>
</gene>
<dbReference type="Proteomes" id="UP001066276">
    <property type="component" value="Chromosome 8"/>
</dbReference>
<organism evidence="2 3">
    <name type="scientific">Pleurodeles waltl</name>
    <name type="common">Iberian ribbed newt</name>
    <dbReference type="NCBI Taxonomy" id="8319"/>
    <lineage>
        <taxon>Eukaryota</taxon>
        <taxon>Metazoa</taxon>
        <taxon>Chordata</taxon>
        <taxon>Craniata</taxon>
        <taxon>Vertebrata</taxon>
        <taxon>Euteleostomi</taxon>
        <taxon>Amphibia</taxon>
        <taxon>Batrachia</taxon>
        <taxon>Caudata</taxon>
        <taxon>Salamandroidea</taxon>
        <taxon>Salamandridae</taxon>
        <taxon>Pleurodelinae</taxon>
        <taxon>Pleurodeles</taxon>
    </lineage>
</organism>
<proteinExistence type="predicted"/>
<dbReference type="EMBL" id="JANPWB010000012">
    <property type="protein sequence ID" value="KAJ1115753.1"/>
    <property type="molecule type" value="Genomic_DNA"/>
</dbReference>
<evidence type="ECO:0000313" key="2">
    <source>
        <dbReference type="EMBL" id="KAJ1115753.1"/>
    </source>
</evidence>